<dbReference type="InterPro" id="IPR002173">
    <property type="entry name" value="Carboh/pur_kinase_PfkB_CS"/>
</dbReference>
<dbReference type="PROSITE" id="PS00584">
    <property type="entry name" value="PFKB_KINASES_2"/>
    <property type="match status" value="1"/>
</dbReference>
<dbReference type="InterPro" id="IPR029056">
    <property type="entry name" value="Ribokinase-like"/>
</dbReference>
<keyword evidence="1" id="KW-0808">Transferase</keyword>
<keyword evidence="2 4" id="KW-0418">Kinase</keyword>
<protein>
    <submittedName>
        <fullName evidence="4">Sugar kinase</fullName>
    </submittedName>
</protein>
<dbReference type="Proteomes" id="UP000050502">
    <property type="component" value="Unassembled WGS sequence"/>
</dbReference>
<name>A0A0P6XYI3_9CHLR</name>
<dbReference type="SUPFAM" id="SSF53613">
    <property type="entry name" value="Ribokinase-like"/>
    <property type="match status" value="1"/>
</dbReference>
<dbReference type="PANTHER" id="PTHR10584:SF166">
    <property type="entry name" value="RIBOKINASE"/>
    <property type="match status" value="1"/>
</dbReference>
<dbReference type="EMBL" id="LGKN01000004">
    <property type="protein sequence ID" value="KPL88700.1"/>
    <property type="molecule type" value="Genomic_DNA"/>
</dbReference>
<organism evidence="4 5">
    <name type="scientific">Ardenticatena maritima</name>
    <dbReference type="NCBI Taxonomy" id="872965"/>
    <lineage>
        <taxon>Bacteria</taxon>
        <taxon>Bacillati</taxon>
        <taxon>Chloroflexota</taxon>
        <taxon>Ardenticatenia</taxon>
        <taxon>Ardenticatenales</taxon>
        <taxon>Ardenticatenaceae</taxon>
        <taxon>Ardenticatena</taxon>
    </lineage>
</organism>
<evidence type="ECO:0000313" key="5">
    <source>
        <dbReference type="Proteomes" id="UP000050502"/>
    </source>
</evidence>
<dbReference type="GO" id="GO:0016301">
    <property type="term" value="F:kinase activity"/>
    <property type="evidence" value="ECO:0007669"/>
    <property type="project" value="UniProtKB-KW"/>
</dbReference>
<dbReference type="GO" id="GO:0005829">
    <property type="term" value="C:cytosol"/>
    <property type="evidence" value="ECO:0007669"/>
    <property type="project" value="TreeGrafter"/>
</dbReference>
<proteinExistence type="predicted"/>
<comment type="caution">
    <text evidence="4">The sequence shown here is derived from an EMBL/GenBank/DDBJ whole genome shotgun (WGS) entry which is preliminary data.</text>
</comment>
<reference evidence="4 5" key="1">
    <citation type="submission" date="2015-07" db="EMBL/GenBank/DDBJ databases">
        <title>Whole genome sequence of Ardenticatena maritima DSM 23922.</title>
        <authorList>
            <person name="Hemp J."/>
            <person name="Ward L.M."/>
            <person name="Pace L.A."/>
            <person name="Fischer W.W."/>
        </authorList>
    </citation>
    <scope>NUCLEOTIDE SEQUENCE [LARGE SCALE GENOMIC DNA]</scope>
    <source>
        <strain evidence="4 5">110S</strain>
    </source>
</reference>
<dbReference type="PANTHER" id="PTHR10584">
    <property type="entry name" value="SUGAR KINASE"/>
    <property type="match status" value="1"/>
</dbReference>
<evidence type="ECO:0000256" key="1">
    <source>
        <dbReference type="ARBA" id="ARBA00022679"/>
    </source>
</evidence>
<dbReference type="Gene3D" id="3.40.1190.20">
    <property type="match status" value="1"/>
</dbReference>
<feature type="domain" description="Carbohydrate kinase PfkB" evidence="3">
    <location>
        <begin position="146"/>
        <end position="276"/>
    </location>
</feature>
<gene>
    <name evidence="4" type="ORF">SE16_07340</name>
</gene>
<evidence type="ECO:0000256" key="2">
    <source>
        <dbReference type="ARBA" id="ARBA00022777"/>
    </source>
</evidence>
<dbReference type="Pfam" id="PF00294">
    <property type="entry name" value="PfkB"/>
    <property type="match status" value="1"/>
</dbReference>
<evidence type="ECO:0000313" key="4">
    <source>
        <dbReference type="EMBL" id="KPL88700.1"/>
    </source>
</evidence>
<accession>A0A0P6XYI3</accession>
<sequence length="310" mass="34336">MLVVGSVGLDNVETPFGKVERALGGSATYFATAASFFAPVNLVGIVGTDFPQEHIDFLQQRGVNLDGLEIVEGETFFWAGRYDYDLNVAHTLETRLNVFADFNPQLPPHYRTPSLLFLANIAPELQLSVLDQVERPDLVALDTMNFWIDSQKEALIRVIQKVDVVIINEAEARDLAETPSLLKAARTILSWGPRALVVKRGEYGAALFTSGSSRVDSFFFVPAYPLEDVRDPTGAGDTFAGGFIGALAHEPVLDTNALRRAMVQGSVVASFTVEDFSINRLKEIRIEDIWARTKEFRAFTYFEPLEVARS</sequence>
<dbReference type="AlphaFoldDB" id="A0A0P6XYI3"/>
<dbReference type="OrthoDB" id="9779730at2"/>
<dbReference type="PATRIC" id="fig|872965.6.peg.1511"/>
<dbReference type="InterPro" id="IPR011611">
    <property type="entry name" value="PfkB_dom"/>
</dbReference>
<evidence type="ECO:0000259" key="3">
    <source>
        <dbReference type="Pfam" id="PF00294"/>
    </source>
</evidence>